<sequence length="270" mass="29277">MAKKWLGSLLLPLPLLLIIALLGLWLLQRRHKRSGTSLLLLSLFTLCLLSTRPVANALIAPLESRYPPHLPPTELAQPSSNLPQDIIVLGAAQVADSSLPLLSQLGQAALIRITEGVRLAHAYPNARLIVSGYAGGEGRSSAELYADVAQALGIAESRIVALSLPKDTAEEAMAIAPLIENRHALLVTSASHMPRAMALFHHQNATPEAAPVGHHAKESHAQLPLYSYLPKAHYLVRSEIAWHEYLGLLSTAISRQIKIETKAHDFFATK</sequence>
<dbReference type="Proteomes" id="UP001597048">
    <property type="component" value="Unassembled WGS sequence"/>
</dbReference>
<feature type="transmembrane region" description="Helical" evidence="1">
    <location>
        <begin position="39"/>
        <end position="59"/>
    </location>
</feature>
<dbReference type="RefSeq" id="WP_379558206.1">
    <property type="nucleotide sequence ID" value="NZ_JBHTJS010000035.1"/>
</dbReference>
<feature type="transmembrane region" description="Helical" evidence="1">
    <location>
        <begin position="6"/>
        <end position="27"/>
    </location>
</feature>
<evidence type="ECO:0000256" key="1">
    <source>
        <dbReference type="SAM" id="Phobius"/>
    </source>
</evidence>
<comment type="caution">
    <text evidence="3">The sequence shown here is derived from an EMBL/GenBank/DDBJ whole genome shotgun (WGS) entry which is preliminary data.</text>
</comment>
<gene>
    <name evidence="3" type="ORF">ACFQ1C_08665</name>
</gene>
<evidence type="ECO:0000259" key="2">
    <source>
        <dbReference type="Pfam" id="PF02698"/>
    </source>
</evidence>
<keyword evidence="4" id="KW-1185">Reference proteome</keyword>
<dbReference type="InterPro" id="IPR003848">
    <property type="entry name" value="DUF218"/>
</dbReference>
<protein>
    <submittedName>
        <fullName evidence="3">ElyC/SanA/YdcF family protein</fullName>
    </submittedName>
</protein>
<dbReference type="InterPro" id="IPR051599">
    <property type="entry name" value="Cell_Envelope_Assoc"/>
</dbReference>
<dbReference type="PANTHER" id="PTHR30336:SF4">
    <property type="entry name" value="ENVELOPE BIOGENESIS FACTOR ELYC"/>
    <property type="match status" value="1"/>
</dbReference>
<keyword evidence="1" id="KW-1133">Transmembrane helix</keyword>
<evidence type="ECO:0000313" key="3">
    <source>
        <dbReference type="EMBL" id="MFD1008223.1"/>
    </source>
</evidence>
<dbReference type="Gene3D" id="3.40.50.620">
    <property type="entry name" value="HUPs"/>
    <property type="match status" value="1"/>
</dbReference>
<dbReference type="Pfam" id="PF02698">
    <property type="entry name" value="DUF218"/>
    <property type="match status" value="1"/>
</dbReference>
<evidence type="ECO:0000313" key="4">
    <source>
        <dbReference type="Proteomes" id="UP001597048"/>
    </source>
</evidence>
<dbReference type="EMBL" id="JBHTJS010000035">
    <property type="protein sequence ID" value="MFD1008223.1"/>
    <property type="molecule type" value="Genomic_DNA"/>
</dbReference>
<accession>A0ABW3KGE9</accession>
<organism evidence="3 4">
    <name type="scientific">Oceanisphaera ostreae</name>
    <dbReference type="NCBI Taxonomy" id="914151"/>
    <lineage>
        <taxon>Bacteria</taxon>
        <taxon>Pseudomonadati</taxon>
        <taxon>Pseudomonadota</taxon>
        <taxon>Gammaproteobacteria</taxon>
        <taxon>Aeromonadales</taxon>
        <taxon>Aeromonadaceae</taxon>
        <taxon>Oceanisphaera</taxon>
    </lineage>
</organism>
<dbReference type="InterPro" id="IPR014729">
    <property type="entry name" value="Rossmann-like_a/b/a_fold"/>
</dbReference>
<dbReference type="PANTHER" id="PTHR30336">
    <property type="entry name" value="INNER MEMBRANE PROTEIN, PROBABLE PERMEASE"/>
    <property type="match status" value="1"/>
</dbReference>
<keyword evidence="1" id="KW-0472">Membrane</keyword>
<dbReference type="CDD" id="cd06259">
    <property type="entry name" value="YdcF-like"/>
    <property type="match status" value="1"/>
</dbReference>
<feature type="domain" description="DUF218" evidence="2">
    <location>
        <begin position="86"/>
        <end position="247"/>
    </location>
</feature>
<keyword evidence="1" id="KW-0812">Transmembrane</keyword>
<name>A0ABW3KGE9_9GAMM</name>
<proteinExistence type="predicted"/>
<reference evidence="4" key="1">
    <citation type="journal article" date="2019" name="Int. J. Syst. Evol. Microbiol.">
        <title>The Global Catalogue of Microorganisms (GCM) 10K type strain sequencing project: providing services to taxonomists for standard genome sequencing and annotation.</title>
        <authorList>
            <consortium name="The Broad Institute Genomics Platform"/>
            <consortium name="The Broad Institute Genome Sequencing Center for Infectious Disease"/>
            <person name="Wu L."/>
            <person name="Ma J."/>
        </authorList>
    </citation>
    <scope>NUCLEOTIDE SEQUENCE [LARGE SCALE GENOMIC DNA]</scope>
    <source>
        <strain evidence="4">CCUG 60525</strain>
    </source>
</reference>